<dbReference type="GeneID" id="98145648"/>
<sequence>MASPYHSYAITSAIKALKTQKAILQKGEEHAKQKGAPLDDLFNARLYEDMWPLSLQVWAATSNALKLYYLAAHVEVPNFEQSDKTYEDLYKRIDETLAILEKADTATLAANEGKTFKAPMGPSELEFTPEGYAVRFGLGNFFFHIVTAYNILRKEGVNLTKWDYLKNFMGM</sequence>
<keyword evidence="2" id="KW-1185">Reference proteome</keyword>
<evidence type="ECO:0000313" key="2">
    <source>
        <dbReference type="Proteomes" id="UP001610432"/>
    </source>
</evidence>
<evidence type="ECO:0008006" key="3">
    <source>
        <dbReference type="Google" id="ProtNLM"/>
    </source>
</evidence>
<gene>
    <name evidence="1" type="ORF">BJX67DRAFT_367893</name>
</gene>
<organism evidence="1 2">
    <name type="scientific">Aspergillus lucknowensis</name>
    <dbReference type="NCBI Taxonomy" id="176173"/>
    <lineage>
        <taxon>Eukaryota</taxon>
        <taxon>Fungi</taxon>
        <taxon>Dikarya</taxon>
        <taxon>Ascomycota</taxon>
        <taxon>Pezizomycotina</taxon>
        <taxon>Eurotiomycetes</taxon>
        <taxon>Eurotiomycetidae</taxon>
        <taxon>Eurotiales</taxon>
        <taxon>Aspergillaceae</taxon>
        <taxon>Aspergillus</taxon>
        <taxon>Aspergillus subgen. Nidulantes</taxon>
    </lineage>
</organism>
<proteinExistence type="predicted"/>
<dbReference type="Pfam" id="PF09351">
    <property type="entry name" value="DUF1993"/>
    <property type="match status" value="1"/>
</dbReference>
<dbReference type="RefSeq" id="XP_070880716.1">
    <property type="nucleotide sequence ID" value="XM_071030576.1"/>
</dbReference>
<comment type="caution">
    <text evidence="1">The sequence shown here is derived from an EMBL/GenBank/DDBJ whole genome shotgun (WGS) entry which is preliminary data.</text>
</comment>
<protein>
    <recommendedName>
        <fullName evidence="3">DUF1993 domain-containing protein</fullName>
    </recommendedName>
</protein>
<reference evidence="1 2" key="1">
    <citation type="submission" date="2024-07" db="EMBL/GenBank/DDBJ databases">
        <title>Section-level genome sequencing and comparative genomics of Aspergillus sections Usti and Cavernicolus.</title>
        <authorList>
            <consortium name="Lawrence Berkeley National Laboratory"/>
            <person name="Nybo J.L."/>
            <person name="Vesth T.C."/>
            <person name="Theobald S."/>
            <person name="Frisvad J.C."/>
            <person name="Larsen T.O."/>
            <person name="Kjaerboelling I."/>
            <person name="Rothschild-Mancinelli K."/>
            <person name="Lyhne E.K."/>
            <person name="Kogle M.E."/>
            <person name="Barry K."/>
            <person name="Clum A."/>
            <person name="Na H."/>
            <person name="Ledsgaard L."/>
            <person name="Lin J."/>
            <person name="Lipzen A."/>
            <person name="Kuo A."/>
            <person name="Riley R."/>
            <person name="Mondo S."/>
            <person name="Labutti K."/>
            <person name="Haridas S."/>
            <person name="Pangalinan J."/>
            <person name="Salamov A.A."/>
            <person name="Simmons B.A."/>
            <person name="Magnuson J.K."/>
            <person name="Chen J."/>
            <person name="Drula E."/>
            <person name="Henrissat B."/>
            <person name="Wiebenga A."/>
            <person name="Lubbers R.J."/>
            <person name="Gomes A.C."/>
            <person name="Macurrencykelacurrency M.R."/>
            <person name="Stajich J."/>
            <person name="Grigoriev I.V."/>
            <person name="Mortensen U.H."/>
            <person name="De Vries R.P."/>
            <person name="Baker S.E."/>
            <person name="Andersen M.R."/>
        </authorList>
    </citation>
    <scope>NUCLEOTIDE SEQUENCE [LARGE SCALE GENOMIC DNA]</scope>
    <source>
        <strain evidence="1 2">CBS 449.75</strain>
    </source>
</reference>
<dbReference type="PANTHER" id="PTHR36922:SF1">
    <property type="entry name" value="DUF1993 DOMAIN-CONTAINING PROTEIN"/>
    <property type="match status" value="1"/>
</dbReference>
<dbReference type="PANTHER" id="PTHR36922">
    <property type="entry name" value="BLL2446 PROTEIN"/>
    <property type="match status" value="1"/>
</dbReference>
<dbReference type="EMBL" id="JBFXLQ010000083">
    <property type="protein sequence ID" value="KAL2860822.1"/>
    <property type="molecule type" value="Genomic_DNA"/>
</dbReference>
<dbReference type="InterPro" id="IPR018531">
    <property type="entry name" value="DUF1993"/>
</dbReference>
<name>A0ABR4L8X6_9EURO</name>
<dbReference type="Proteomes" id="UP001610432">
    <property type="component" value="Unassembled WGS sequence"/>
</dbReference>
<accession>A0ABR4L8X6</accession>
<evidence type="ECO:0000313" key="1">
    <source>
        <dbReference type="EMBL" id="KAL2860822.1"/>
    </source>
</evidence>
<dbReference type="InterPro" id="IPR034660">
    <property type="entry name" value="DinB/YfiT-like"/>
</dbReference>
<dbReference type="SUPFAM" id="SSF109854">
    <property type="entry name" value="DinB/YfiT-like putative metalloenzymes"/>
    <property type="match status" value="1"/>
</dbReference>
<dbReference type="Gene3D" id="1.20.120.450">
    <property type="entry name" value="dinb family like domain"/>
    <property type="match status" value="1"/>
</dbReference>